<dbReference type="EMBL" id="CP000444">
    <property type="protein sequence ID" value="ABI43841.1"/>
    <property type="molecule type" value="Genomic_DNA"/>
</dbReference>
<evidence type="ECO:0000313" key="1">
    <source>
        <dbReference type="EMBL" id="ABI43841.1"/>
    </source>
</evidence>
<name>Q0HSR4_SHESR</name>
<reference evidence="1" key="1">
    <citation type="submission" date="2006-08" db="EMBL/GenBank/DDBJ databases">
        <title>Complete sequence of Chromosome1 of Shewanella sp. MR-7.</title>
        <authorList>
            <consortium name="US DOE Joint Genome Institute"/>
            <person name="Copeland A."/>
            <person name="Lucas S."/>
            <person name="Lapidus A."/>
            <person name="Barry K."/>
            <person name="Detter J.C."/>
            <person name="Glavina del Rio T."/>
            <person name="Hammon N."/>
            <person name="Israni S."/>
            <person name="Dalin E."/>
            <person name="Tice H."/>
            <person name="Pitluck S."/>
            <person name="Kiss H."/>
            <person name="Brettin T."/>
            <person name="Bruce D."/>
            <person name="Han C."/>
            <person name="Tapia R."/>
            <person name="Gilna P."/>
            <person name="Schmutz J."/>
            <person name="Larimer F."/>
            <person name="Land M."/>
            <person name="Hauser L."/>
            <person name="Kyrpides N."/>
            <person name="Mikhailova N."/>
            <person name="Nealson K."/>
            <person name="Konstantinidis K."/>
            <person name="Klappenbach J."/>
            <person name="Tiedje J."/>
            <person name="Richardson P."/>
        </authorList>
    </citation>
    <scope>NUCLEOTIDE SEQUENCE</scope>
    <source>
        <strain evidence="1">MR-7</strain>
    </source>
</reference>
<sequence>MSEVKRIVRKHEAKTMLGISHSTLHERINAGLIPPPFRLSGRAVGWYEYEIQYILAALAAEESDTEIALVVNSLLKQRKEAWAALRR</sequence>
<dbReference type="InterPro" id="IPR010260">
    <property type="entry name" value="AlpA"/>
</dbReference>
<dbReference type="HOGENOM" id="CLU_140176_5_0_6"/>
<proteinExistence type="predicted"/>
<organism evidence="1">
    <name type="scientific">Shewanella sp. (strain MR-7)</name>
    <dbReference type="NCBI Taxonomy" id="60481"/>
    <lineage>
        <taxon>Bacteria</taxon>
        <taxon>Pseudomonadati</taxon>
        <taxon>Pseudomonadota</taxon>
        <taxon>Gammaproteobacteria</taxon>
        <taxon>Alteromonadales</taxon>
        <taxon>Shewanellaceae</taxon>
        <taxon>Shewanella</taxon>
    </lineage>
</organism>
<dbReference type="Pfam" id="PF05930">
    <property type="entry name" value="Phage_AlpA"/>
    <property type="match status" value="1"/>
</dbReference>
<dbReference type="KEGG" id="shm:Shewmr7_2857"/>
<dbReference type="AlphaFoldDB" id="Q0HSR4"/>
<accession>Q0HSR4</accession>
<protein>
    <submittedName>
        <fullName evidence="1">Phage transcriptional regulator, AlpA</fullName>
    </submittedName>
</protein>
<gene>
    <name evidence="1" type="ordered locus">Shewmr7_2857</name>
</gene>